<feature type="transmembrane region" description="Helical" evidence="4">
    <location>
        <begin position="392"/>
        <end position="411"/>
    </location>
</feature>
<keyword evidence="3 4" id="KW-0472">Membrane</keyword>
<dbReference type="GO" id="GO:0022857">
    <property type="term" value="F:transmembrane transporter activity"/>
    <property type="evidence" value="ECO:0007669"/>
    <property type="project" value="InterPro"/>
</dbReference>
<dbReference type="OrthoDB" id="146345at2"/>
<feature type="transmembrane region" description="Helical" evidence="4">
    <location>
        <begin position="259"/>
        <end position="289"/>
    </location>
</feature>
<feature type="transmembrane region" description="Helical" evidence="4">
    <location>
        <begin position="301"/>
        <end position="322"/>
    </location>
</feature>
<dbReference type="AlphaFoldDB" id="A0A1I3LUL2"/>
<dbReference type="PANTHER" id="PTHR11360:SF284">
    <property type="entry name" value="EG:103B4.3 PROTEIN-RELATED"/>
    <property type="match status" value="1"/>
</dbReference>
<dbReference type="EMBL" id="FOQH01000010">
    <property type="protein sequence ID" value="SFI88429.1"/>
    <property type="molecule type" value="Genomic_DNA"/>
</dbReference>
<dbReference type="Gene3D" id="1.20.1250.20">
    <property type="entry name" value="MFS general substrate transporter like domains"/>
    <property type="match status" value="1"/>
</dbReference>
<proteinExistence type="predicted"/>
<feature type="transmembrane region" description="Helical" evidence="4">
    <location>
        <begin position="173"/>
        <end position="190"/>
    </location>
</feature>
<dbReference type="InterPro" id="IPR050327">
    <property type="entry name" value="Proton-linked_MCT"/>
</dbReference>
<evidence type="ECO:0000259" key="5">
    <source>
        <dbReference type="PROSITE" id="PS50850"/>
    </source>
</evidence>
<evidence type="ECO:0000313" key="7">
    <source>
        <dbReference type="Proteomes" id="UP000199377"/>
    </source>
</evidence>
<reference evidence="6 7" key="1">
    <citation type="submission" date="2016-10" db="EMBL/GenBank/DDBJ databases">
        <authorList>
            <person name="de Groot N.N."/>
        </authorList>
    </citation>
    <scope>NUCLEOTIDE SEQUENCE [LARGE SCALE GENOMIC DNA]</scope>
    <source>
        <strain evidence="6 7">CGMCC 1.11030</strain>
    </source>
</reference>
<dbReference type="Pfam" id="PF07690">
    <property type="entry name" value="MFS_1"/>
    <property type="match status" value="1"/>
</dbReference>
<sequence length="423" mass="43339">MSTQTAPARADRLFTPMLVSGAVILALGFGVRAAFGLFQIPIESTFGWPRAEYSLAIALQNLAWGAAQPAFAAMAEKYGTRRTLALGMAIYAVGLLGSAWATTPAGHQLLNVLIGFGIAGSGLGVILGAVGREASDANRSLALGIVTSAASVGQLVLPPILGMLLTGMAWEDVFLVCVAILGAAALLLPLTTGAPAPAVPGAPADGGSLGQAVKRAMTDPSFILIFLGFFSCGYQLGFITAHFPAFITEACAAVDPAGLLASVGISSTAALGGWALALIGAANIGGTLLAGRLGGVFPKRWLLTVIYLLRAAVCAAFIVIPMTPATVLFFSVAMGSLWLATVPLTAGLVGFIHGMRYMGTLYGIVFFSHQVGGFLGVWLGGALHDRFGDYNAVWWIGVAISLFSAAVHIPVREKPLPALGAAA</sequence>
<keyword evidence="2 4" id="KW-1133">Transmembrane helix</keyword>
<feature type="transmembrane region" description="Helical" evidence="4">
    <location>
        <begin position="222"/>
        <end position="247"/>
    </location>
</feature>
<dbReference type="PANTHER" id="PTHR11360">
    <property type="entry name" value="MONOCARBOXYLATE TRANSPORTER"/>
    <property type="match status" value="1"/>
</dbReference>
<protein>
    <submittedName>
        <fullName evidence="6">Predicted arabinose efflux permease, MFS family</fullName>
    </submittedName>
</protein>
<keyword evidence="7" id="KW-1185">Reference proteome</keyword>
<dbReference type="Proteomes" id="UP000199377">
    <property type="component" value="Unassembled WGS sequence"/>
</dbReference>
<dbReference type="RefSeq" id="WP_092863496.1">
    <property type="nucleotide sequence ID" value="NZ_FOQH01000010.1"/>
</dbReference>
<dbReference type="PROSITE" id="PS50850">
    <property type="entry name" value="MFS"/>
    <property type="match status" value="1"/>
</dbReference>
<feature type="transmembrane region" description="Helical" evidence="4">
    <location>
        <begin position="84"/>
        <end position="103"/>
    </location>
</feature>
<evidence type="ECO:0000256" key="4">
    <source>
        <dbReference type="SAM" id="Phobius"/>
    </source>
</evidence>
<dbReference type="SUPFAM" id="SSF103473">
    <property type="entry name" value="MFS general substrate transporter"/>
    <property type="match status" value="1"/>
</dbReference>
<evidence type="ECO:0000313" key="6">
    <source>
        <dbReference type="EMBL" id="SFI88429.1"/>
    </source>
</evidence>
<feature type="transmembrane region" description="Helical" evidence="4">
    <location>
        <begin position="328"/>
        <end position="352"/>
    </location>
</feature>
<evidence type="ECO:0000256" key="2">
    <source>
        <dbReference type="ARBA" id="ARBA00022989"/>
    </source>
</evidence>
<gene>
    <name evidence="6" type="ORF">SAMN05216258_110185</name>
</gene>
<dbReference type="STRING" id="1114924.SAMN05216258_110185"/>
<feature type="transmembrane region" description="Helical" evidence="4">
    <location>
        <begin position="359"/>
        <end position="380"/>
    </location>
</feature>
<feature type="transmembrane region" description="Helical" evidence="4">
    <location>
        <begin position="109"/>
        <end position="129"/>
    </location>
</feature>
<feature type="transmembrane region" description="Helical" evidence="4">
    <location>
        <begin position="12"/>
        <end position="33"/>
    </location>
</feature>
<keyword evidence="1 4" id="KW-0812">Transmembrane</keyword>
<feature type="transmembrane region" description="Helical" evidence="4">
    <location>
        <begin position="141"/>
        <end position="161"/>
    </location>
</feature>
<dbReference type="CDD" id="cd17355">
    <property type="entry name" value="MFS_YcxA_like"/>
    <property type="match status" value="1"/>
</dbReference>
<evidence type="ECO:0000256" key="1">
    <source>
        <dbReference type="ARBA" id="ARBA00022692"/>
    </source>
</evidence>
<organism evidence="6 7">
    <name type="scientific">Albimonas pacifica</name>
    <dbReference type="NCBI Taxonomy" id="1114924"/>
    <lineage>
        <taxon>Bacteria</taxon>
        <taxon>Pseudomonadati</taxon>
        <taxon>Pseudomonadota</taxon>
        <taxon>Alphaproteobacteria</taxon>
        <taxon>Rhodobacterales</taxon>
        <taxon>Paracoccaceae</taxon>
        <taxon>Albimonas</taxon>
    </lineage>
</organism>
<feature type="domain" description="Major facilitator superfamily (MFS) profile" evidence="5">
    <location>
        <begin position="14"/>
        <end position="416"/>
    </location>
</feature>
<accession>A0A1I3LUL2</accession>
<dbReference type="InterPro" id="IPR011701">
    <property type="entry name" value="MFS"/>
</dbReference>
<dbReference type="InterPro" id="IPR036259">
    <property type="entry name" value="MFS_trans_sf"/>
</dbReference>
<name>A0A1I3LUL2_9RHOB</name>
<evidence type="ECO:0000256" key="3">
    <source>
        <dbReference type="ARBA" id="ARBA00023136"/>
    </source>
</evidence>
<dbReference type="InterPro" id="IPR020846">
    <property type="entry name" value="MFS_dom"/>
</dbReference>